<feature type="domain" description="DUF1989" evidence="1">
    <location>
        <begin position="19"/>
        <end position="181"/>
    </location>
</feature>
<dbReference type="Pfam" id="PF09347">
    <property type="entry name" value="DUF1989"/>
    <property type="match status" value="1"/>
</dbReference>
<proteinExistence type="predicted"/>
<organism evidence="2 3">
    <name type="scientific">Actinocorallia aurantiaca</name>
    <dbReference type="NCBI Taxonomy" id="46204"/>
    <lineage>
        <taxon>Bacteria</taxon>
        <taxon>Bacillati</taxon>
        <taxon>Actinomycetota</taxon>
        <taxon>Actinomycetes</taxon>
        <taxon>Streptosporangiales</taxon>
        <taxon>Thermomonosporaceae</taxon>
        <taxon>Actinocorallia</taxon>
    </lineage>
</organism>
<evidence type="ECO:0000313" key="2">
    <source>
        <dbReference type="EMBL" id="GAA2726520.1"/>
    </source>
</evidence>
<protein>
    <submittedName>
        <fullName evidence="2">Urea carboxylase-associated family protein</fullName>
    </submittedName>
</protein>
<dbReference type="EMBL" id="BAAATZ010000009">
    <property type="protein sequence ID" value="GAA2726520.1"/>
    <property type="molecule type" value="Genomic_DNA"/>
</dbReference>
<dbReference type="Proteomes" id="UP001501842">
    <property type="component" value="Unassembled WGS sequence"/>
</dbReference>
<dbReference type="PANTHER" id="PTHR31527">
    <property type="entry name" value="RE64534P"/>
    <property type="match status" value="1"/>
</dbReference>
<keyword evidence="3" id="KW-1185">Reference proteome</keyword>
<reference evidence="3" key="1">
    <citation type="journal article" date="2019" name="Int. J. Syst. Evol. Microbiol.">
        <title>The Global Catalogue of Microorganisms (GCM) 10K type strain sequencing project: providing services to taxonomists for standard genome sequencing and annotation.</title>
        <authorList>
            <consortium name="The Broad Institute Genomics Platform"/>
            <consortium name="The Broad Institute Genome Sequencing Center for Infectious Disease"/>
            <person name="Wu L."/>
            <person name="Ma J."/>
        </authorList>
    </citation>
    <scope>NUCLEOTIDE SEQUENCE [LARGE SCALE GENOMIC DNA]</scope>
    <source>
        <strain evidence="3">JCM 8201</strain>
    </source>
</reference>
<dbReference type="InterPro" id="IPR018959">
    <property type="entry name" value="DUF1989"/>
</dbReference>
<sequence>MVDGCLTGMETTTAEGRMVVPARTGRGVRVAAGRRVSVVDLEGGQVGDVFAFTADMSEHLSAAHTRAATDRLFPAQGRHFVTDRRRPILALVSDTSPGRHDMLIPACDPARYASLGAEPGHPSCAENLHRALAELGTASPLTPQPVNVFMHIPVDGDELRWLPATTRPGDAITFQAVVDCVFVVSACPQDLVDINGGDPTPLAIDLLPAD</sequence>
<gene>
    <name evidence="2" type="ORF">GCM10010439_29320</name>
</gene>
<evidence type="ECO:0000313" key="3">
    <source>
        <dbReference type="Proteomes" id="UP001501842"/>
    </source>
</evidence>
<comment type="caution">
    <text evidence="2">The sequence shown here is derived from an EMBL/GenBank/DDBJ whole genome shotgun (WGS) entry which is preliminary data.</text>
</comment>
<evidence type="ECO:0000259" key="1">
    <source>
        <dbReference type="Pfam" id="PF09347"/>
    </source>
</evidence>
<dbReference type="PANTHER" id="PTHR31527:SF0">
    <property type="entry name" value="RE64534P"/>
    <property type="match status" value="1"/>
</dbReference>
<name>A0ABP6GMX1_9ACTN</name>
<accession>A0ABP6GMX1</accession>